<keyword evidence="8" id="KW-0408">Iron</keyword>
<dbReference type="EC" id="2.5.1.72" evidence="3 10"/>
<evidence type="ECO:0000256" key="9">
    <source>
        <dbReference type="ARBA" id="ARBA00023014"/>
    </source>
</evidence>
<dbReference type="Proteomes" id="UP000002430">
    <property type="component" value="Chromosome"/>
</dbReference>
<dbReference type="GO" id="GO:0046872">
    <property type="term" value="F:metal ion binding"/>
    <property type="evidence" value="ECO:0007669"/>
    <property type="project" value="UniProtKB-KW"/>
</dbReference>
<evidence type="ECO:0000256" key="2">
    <source>
        <dbReference type="ARBA" id="ARBA00005065"/>
    </source>
</evidence>
<evidence type="ECO:0000256" key="3">
    <source>
        <dbReference type="ARBA" id="ARBA00012669"/>
    </source>
</evidence>
<dbReference type="KEGG" id="lip:LI0361"/>
<keyword evidence="7" id="KW-0479">Metal-binding</keyword>
<dbReference type="HOGENOM" id="CLU_047382_2_0_7"/>
<dbReference type="GO" id="GO:0005829">
    <property type="term" value="C:cytosol"/>
    <property type="evidence" value="ECO:0007669"/>
    <property type="project" value="TreeGrafter"/>
</dbReference>
<evidence type="ECO:0000256" key="10">
    <source>
        <dbReference type="NCBIfam" id="TIGR00550"/>
    </source>
</evidence>
<dbReference type="NCBIfam" id="NF006883">
    <property type="entry name" value="PRK09375.2-4"/>
    <property type="match status" value="1"/>
</dbReference>
<dbReference type="AlphaFoldDB" id="Q1MRF9"/>
<proteinExistence type="predicted"/>
<keyword evidence="5" id="KW-0662">Pyridine nucleotide biosynthesis</keyword>
<evidence type="ECO:0000256" key="8">
    <source>
        <dbReference type="ARBA" id="ARBA00023004"/>
    </source>
</evidence>
<evidence type="ECO:0000256" key="4">
    <source>
        <dbReference type="ARBA" id="ARBA00022485"/>
    </source>
</evidence>
<dbReference type="UniPathway" id="UPA00253">
    <property type="reaction ID" value="UER00327"/>
</dbReference>
<dbReference type="STRING" id="363253.LI0361"/>
<keyword evidence="12" id="KW-1185">Reference proteome</keyword>
<evidence type="ECO:0000256" key="1">
    <source>
        <dbReference type="ARBA" id="ARBA00001966"/>
    </source>
</evidence>
<dbReference type="SUPFAM" id="SSF142754">
    <property type="entry name" value="NadA-like"/>
    <property type="match status" value="1"/>
</dbReference>
<evidence type="ECO:0000256" key="6">
    <source>
        <dbReference type="ARBA" id="ARBA00022679"/>
    </source>
</evidence>
<dbReference type="EMBL" id="AM180252">
    <property type="protein sequence ID" value="CAJ54417.1"/>
    <property type="molecule type" value="Genomic_DNA"/>
</dbReference>
<dbReference type="Pfam" id="PF02445">
    <property type="entry name" value="NadA"/>
    <property type="match status" value="1"/>
</dbReference>
<dbReference type="InterPro" id="IPR003473">
    <property type="entry name" value="NadA"/>
</dbReference>
<dbReference type="OrthoDB" id="9801204at2"/>
<dbReference type="NCBIfam" id="TIGR00550">
    <property type="entry name" value="nadA"/>
    <property type="match status" value="1"/>
</dbReference>
<sequence>MSRFLNKEEKSKHITSLKSSLGNQVSILGHHYQEQGVIDHCDYTGDSLELAQRIAHLDSEHIVFCGVYFMAESAALLAKEEQSVYLPEPAANCVMSLMSPAYLIERLFKKLTASGRKLIPVAYVNTEVDVKAIVGKYGGATCTSSSADKVLKWALNEGDGVFFLPDKNLAYNTAKNIGIPKKNLHILDIRKKGDVADLEASKQADIIVWPGLCAIHARFLMQHIHLARENYPNCTIVVHPECTPEVVKASDAVGSTSFIINYAKNAPDGSHIVIGTEINLVSRLKNEHKHRIKTTPLRASACSHMAKCNPDKLYTTLHSIANNNATPISIEQETKTFARAALERMMQIITV</sequence>
<gene>
    <name evidence="11" type="ordered locus">LI0361</name>
</gene>
<dbReference type="RefSeq" id="WP_011526446.1">
    <property type="nucleotide sequence ID" value="NC_008011.1"/>
</dbReference>
<dbReference type="GO" id="GO:0034628">
    <property type="term" value="P:'de novo' NAD+ biosynthetic process from L-aspartate"/>
    <property type="evidence" value="ECO:0007669"/>
    <property type="project" value="TreeGrafter"/>
</dbReference>
<dbReference type="PANTHER" id="PTHR30573:SF0">
    <property type="entry name" value="QUINOLINATE SYNTHASE, CHLOROPLASTIC"/>
    <property type="match status" value="1"/>
</dbReference>
<keyword evidence="9" id="KW-0411">Iron-sulfur</keyword>
<evidence type="ECO:0000313" key="12">
    <source>
        <dbReference type="Proteomes" id="UP000002430"/>
    </source>
</evidence>
<evidence type="ECO:0000256" key="7">
    <source>
        <dbReference type="ARBA" id="ARBA00022723"/>
    </source>
</evidence>
<dbReference type="GO" id="GO:0008987">
    <property type="term" value="F:quinolinate synthetase A activity"/>
    <property type="evidence" value="ECO:0007669"/>
    <property type="project" value="UniProtKB-UniRule"/>
</dbReference>
<keyword evidence="6" id="KW-0808">Transferase</keyword>
<reference evidence="11 12" key="1">
    <citation type="submission" date="2005-11" db="EMBL/GenBank/DDBJ databases">
        <title>The complete genome sequence of Lawsonia intracellularis: the causative agent of proliferative enteropathy.</title>
        <authorList>
            <person name="Kaur K."/>
            <person name="Zhang Q."/>
            <person name="Beckler D."/>
            <person name="Munir S."/>
            <person name="Li L."/>
            <person name="Kinsley K."/>
            <person name="Herron L."/>
            <person name="Peterson A."/>
            <person name="May B."/>
            <person name="Singh S."/>
            <person name="Gebhart C."/>
            <person name="Kapur V."/>
        </authorList>
    </citation>
    <scope>NUCLEOTIDE SEQUENCE [LARGE SCALE GENOMIC DNA]</scope>
    <source>
        <strain evidence="11 12">PHE/MN1-00</strain>
    </source>
</reference>
<comment type="cofactor">
    <cofactor evidence="1">
        <name>[4Fe-4S] cluster</name>
        <dbReference type="ChEBI" id="CHEBI:49883"/>
    </cofactor>
</comment>
<organism evidence="11 12">
    <name type="scientific">Lawsonia intracellularis (strain PHE/MN1-00)</name>
    <dbReference type="NCBI Taxonomy" id="363253"/>
    <lineage>
        <taxon>Bacteria</taxon>
        <taxon>Pseudomonadati</taxon>
        <taxon>Thermodesulfobacteriota</taxon>
        <taxon>Desulfovibrionia</taxon>
        <taxon>Desulfovibrionales</taxon>
        <taxon>Desulfovibrionaceae</taxon>
        <taxon>Lawsonia</taxon>
    </lineage>
</organism>
<dbReference type="Gene3D" id="3.40.50.10800">
    <property type="entry name" value="NadA-like"/>
    <property type="match status" value="3"/>
</dbReference>
<protein>
    <recommendedName>
        <fullName evidence="3 10">Quinolinate synthase</fullName>
        <ecNumber evidence="3 10">2.5.1.72</ecNumber>
    </recommendedName>
</protein>
<accession>Q1MRF9</accession>
<dbReference type="GO" id="GO:0051539">
    <property type="term" value="F:4 iron, 4 sulfur cluster binding"/>
    <property type="evidence" value="ECO:0007669"/>
    <property type="project" value="UniProtKB-KW"/>
</dbReference>
<dbReference type="PANTHER" id="PTHR30573">
    <property type="entry name" value="QUINOLINATE SYNTHETASE A"/>
    <property type="match status" value="1"/>
</dbReference>
<keyword evidence="4" id="KW-0004">4Fe-4S</keyword>
<comment type="pathway">
    <text evidence="2">Cofactor biosynthesis; NAD(+) biosynthesis; quinolinate from iminoaspartate: step 1/1.</text>
</comment>
<name>Q1MRF9_LAWIP</name>
<evidence type="ECO:0000313" key="11">
    <source>
        <dbReference type="EMBL" id="CAJ54417.1"/>
    </source>
</evidence>
<evidence type="ECO:0000256" key="5">
    <source>
        <dbReference type="ARBA" id="ARBA00022642"/>
    </source>
</evidence>
<dbReference type="InterPro" id="IPR036094">
    <property type="entry name" value="NadA_sf"/>
</dbReference>
<dbReference type="eggNOG" id="COG0379">
    <property type="taxonomic scope" value="Bacteria"/>
</dbReference>